<accession>A0A812MVL6</accession>
<protein>
    <submittedName>
        <fullName evidence="1">Uncharacterized protein</fullName>
    </submittedName>
</protein>
<reference evidence="1" key="1">
    <citation type="submission" date="2021-02" db="EMBL/GenBank/DDBJ databases">
        <authorList>
            <person name="Dougan E. K."/>
            <person name="Rhodes N."/>
            <person name="Thang M."/>
            <person name="Chan C."/>
        </authorList>
    </citation>
    <scope>NUCLEOTIDE SEQUENCE</scope>
</reference>
<dbReference type="AlphaFoldDB" id="A0A812MVL6"/>
<feature type="non-terminal residue" evidence="1">
    <location>
        <position position="1"/>
    </location>
</feature>
<dbReference type="Proteomes" id="UP000649617">
    <property type="component" value="Unassembled WGS sequence"/>
</dbReference>
<gene>
    <name evidence="1" type="ORF">SPIL2461_LOCUS6284</name>
</gene>
<dbReference type="EMBL" id="CAJNIZ010009380">
    <property type="protein sequence ID" value="CAE7280463.1"/>
    <property type="molecule type" value="Genomic_DNA"/>
</dbReference>
<evidence type="ECO:0000313" key="2">
    <source>
        <dbReference type="Proteomes" id="UP000649617"/>
    </source>
</evidence>
<sequence>TNKATTALGRFQACDEAESFDVNVRLSCDGQRKCLQLVFSKEKKTLGFIPTEVKPGEFILRGIWVNLDLRSRGLASIFLSLWIQLCELLEVAMATERIHKPVLSIVLQKFGFEATSPGFAVEVAEGGTQEEPRILVWASCPSRLGSYFSHRTQKEQGITLVDERPAKSRTALVNASFGPPQDRSITQAAIAEALRGGRLVFSENVRAAARTCWRLYALADGLLGRATLHTATSRPQSLQSRRRRCWQT</sequence>
<comment type="caution">
    <text evidence="1">The sequence shown here is derived from an EMBL/GenBank/DDBJ whole genome shotgun (WGS) entry which is preliminary data.</text>
</comment>
<feature type="non-terminal residue" evidence="1">
    <location>
        <position position="248"/>
    </location>
</feature>
<evidence type="ECO:0000313" key="1">
    <source>
        <dbReference type="EMBL" id="CAE7280463.1"/>
    </source>
</evidence>
<dbReference type="OrthoDB" id="441416at2759"/>
<name>A0A812MVL6_SYMPI</name>
<keyword evidence="2" id="KW-1185">Reference proteome</keyword>
<organism evidence="1 2">
    <name type="scientific">Symbiodinium pilosum</name>
    <name type="common">Dinoflagellate</name>
    <dbReference type="NCBI Taxonomy" id="2952"/>
    <lineage>
        <taxon>Eukaryota</taxon>
        <taxon>Sar</taxon>
        <taxon>Alveolata</taxon>
        <taxon>Dinophyceae</taxon>
        <taxon>Suessiales</taxon>
        <taxon>Symbiodiniaceae</taxon>
        <taxon>Symbiodinium</taxon>
    </lineage>
</organism>
<proteinExistence type="predicted"/>